<evidence type="ECO:0000313" key="2">
    <source>
        <dbReference type="EMBL" id="AYN65629.1"/>
    </source>
</evidence>
<dbReference type="PROSITE" id="PS51257">
    <property type="entry name" value="PROKAR_LIPOPROTEIN"/>
    <property type="match status" value="1"/>
</dbReference>
<feature type="signal peptide" evidence="1">
    <location>
        <begin position="1"/>
        <end position="18"/>
    </location>
</feature>
<evidence type="ECO:0000313" key="3">
    <source>
        <dbReference type="Proteomes" id="UP000029712"/>
    </source>
</evidence>
<dbReference type="RefSeq" id="WP_036438663.1">
    <property type="nucleotide sequence ID" value="NZ_CP033021.1"/>
</dbReference>
<keyword evidence="1" id="KW-0732">Signal</keyword>
<dbReference type="AlphaFoldDB" id="A0A454CAS9"/>
<gene>
    <name evidence="2" type="ORF">KN71_002965</name>
</gene>
<name>A0A454CAS9_METHO</name>
<sequence length="373" mass="43873">MKKANKILLSTFATTILALPFATISCKVDQVKEKEKLINNSSQLNKENKKILLNELNILKTRLVNSKLNEKQKNEFIEIQLFLKLITLKELKISNELLKYYKLMALLQDKSEVNKYADLIKKYSKKFSDVLKDDSSILNDIYNQVANLIPRINLLKNSYIFSLNINNKKFTFLSNNGILFNLDFILNNIENKENKYSIYYNTKKYELNLEIKNIEFNSNIKTALDFKNQDFLTTNFLDYDKDLVCNEMLKNAMVYKNYELVEDFNENDKNIKFSKMFTSQDFVNNYLVNWLTNEPNICQIGEDKFLIYYHLPFSIENKKIVQKPSLYISNVVADSTIIKAIASRNVYLLKNLFLLLPKENYNENLKVLNNLMK</sequence>
<evidence type="ECO:0008006" key="4">
    <source>
        <dbReference type="Google" id="ProtNLM"/>
    </source>
</evidence>
<protein>
    <recommendedName>
        <fullName evidence="4">Lipoprotein</fullName>
    </recommendedName>
</protein>
<dbReference type="EMBL" id="CP033021">
    <property type="protein sequence ID" value="AYN65629.1"/>
    <property type="molecule type" value="Genomic_DNA"/>
</dbReference>
<accession>A0A454CAS9</accession>
<organism evidence="2 3">
    <name type="scientific">Metamycoplasma hominis</name>
    <name type="common">Mycoplasma hominis</name>
    <dbReference type="NCBI Taxonomy" id="2098"/>
    <lineage>
        <taxon>Bacteria</taxon>
        <taxon>Bacillati</taxon>
        <taxon>Mycoplasmatota</taxon>
        <taxon>Mycoplasmoidales</taxon>
        <taxon>Metamycoplasmataceae</taxon>
        <taxon>Metamycoplasma</taxon>
    </lineage>
</organism>
<reference evidence="2 3" key="2">
    <citation type="submission" date="2018-10" db="EMBL/GenBank/DDBJ databases">
        <title>Detection and isolation of Mycoplasma hominis as a predominant microorganism from pelvic cavity of patient with salpingitis and tubo-ovarian abscess.</title>
        <authorList>
            <person name="Guschin A.E."/>
            <person name="Khayrullina G.A."/>
            <person name="Rakovskaya I.V."/>
            <person name="Shelenkov A.A."/>
            <person name="Shagin D.A."/>
        </authorList>
    </citation>
    <scope>NUCLEOTIDE SEQUENCE [LARGE SCALE GENOMIC DNA]</scope>
    <source>
        <strain evidence="3">TOA</strain>
    </source>
</reference>
<reference evidence="2 3" key="1">
    <citation type="submission" date="2014-08" db="EMBL/GenBank/DDBJ databases">
        <authorList>
            <person name="Kuleshov K."/>
            <person name="Dedkov V."/>
            <person name="Markelov M."/>
            <person name="Pimkina E."/>
        </authorList>
    </citation>
    <scope>NUCLEOTIDE SEQUENCE [LARGE SCALE GENOMIC DNA]</scope>
    <source>
        <strain evidence="3">TOA</strain>
    </source>
</reference>
<proteinExistence type="predicted"/>
<dbReference type="Proteomes" id="UP000029712">
    <property type="component" value="Chromosome"/>
</dbReference>
<feature type="chain" id="PRO_5019402213" description="Lipoprotein" evidence="1">
    <location>
        <begin position="19"/>
        <end position="373"/>
    </location>
</feature>
<evidence type="ECO:0000256" key="1">
    <source>
        <dbReference type="SAM" id="SignalP"/>
    </source>
</evidence>